<dbReference type="PROSITE" id="PS50948">
    <property type="entry name" value="PAN"/>
    <property type="match status" value="1"/>
</dbReference>
<keyword evidence="6" id="KW-1185">Reference proteome</keyword>
<dbReference type="PANTHER" id="PTHR32444:SF247">
    <property type="entry name" value="OS01G0958200 PROTEIN"/>
    <property type="match status" value="1"/>
</dbReference>
<dbReference type="Pfam" id="PF01453">
    <property type="entry name" value="B_lectin"/>
    <property type="match status" value="1"/>
</dbReference>
<keyword evidence="3" id="KW-0325">Glycoprotein</keyword>
<keyword evidence="5" id="KW-0675">Receptor</keyword>
<protein>
    <submittedName>
        <fullName evidence="5">G-type lectin S-receptor-like serine/threonine-protein kinase</fullName>
    </submittedName>
</protein>
<dbReference type="Pfam" id="PF00954">
    <property type="entry name" value="S_locus_glycop"/>
    <property type="match status" value="1"/>
</dbReference>
<dbReference type="CDD" id="cd01098">
    <property type="entry name" value="PAN_AP_plant"/>
    <property type="match status" value="1"/>
</dbReference>
<evidence type="ECO:0000313" key="5">
    <source>
        <dbReference type="EMBL" id="MCH93318.1"/>
    </source>
</evidence>
<dbReference type="Pfam" id="PF08276">
    <property type="entry name" value="PAN_2"/>
    <property type="match status" value="1"/>
</dbReference>
<reference evidence="5 6" key="1">
    <citation type="journal article" date="2018" name="Front. Plant Sci.">
        <title>Red Clover (Trifolium pratense) and Zigzag Clover (T. medium) - A Picture of Genomic Similarities and Differences.</title>
        <authorList>
            <person name="Dluhosova J."/>
            <person name="Istvanek J."/>
            <person name="Nedelnik J."/>
            <person name="Repkova J."/>
        </authorList>
    </citation>
    <scope>NUCLEOTIDE SEQUENCE [LARGE SCALE GENOMIC DNA]</scope>
    <source>
        <strain evidence="6">cv. 10/8</strain>
        <tissue evidence="5">Leaf</tissue>
    </source>
</reference>
<dbReference type="InterPro" id="IPR003609">
    <property type="entry name" value="Pan_app"/>
</dbReference>
<feature type="non-terminal residue" evidence="5">
    <location>
        <position position="314"/>
    </location>
</feature>
<keyword evidence="5" id="KW-0418">Kinase</keyword>
<dbReference type="GO" id="GO:0030246">
    <property type="term" value="F:carbohydrate binding"/>
    <property type="evidence" value="ECO:0007669"/>
    <property type="project" value="UniProtKB-KW"/>
</dbReference>
<gene>
    <name evidence="5" type="ORF">A2U01_0014267</name>
</gene>
<accession>A0A392N2X5</accession>
<keyword evidence="5" id="KW-0430">Lectin</keyword>
<dbReference type="SMART" id="SM00473">
    <property type="entry name" value="PAN_AP"/>
    <property type="match status" value="1"/>
</dbReference>
<sequence length="314" mass="35948">MSSPNSGYVVAILLDTGNLVLTNRPDDDALDLLWQSFDHPTETMLPGGKIKLDTKTKKPRYLTSWKNRKDPAMGHFSLELNPKGKPTYLLWNKSEKYWTSDLWNQQIISMDWSLGGIIIYNFSFVLNKKESYFTYSSYNASIISRFVMDISGEIQLLLWFEGKWTLFWWDRRTQVEVYAFCGTFGSYNEYGSGYKYRNGLQCEGSSPSNRNKDTFLAIPYMRLPKHAQFVGQGNASECESTCWKYCSCTAYAYDANGCSIWFGDLMNLQQLSFEDNNRETLYLKLAAPEFHDASKNSNRERVIIGIVGAVVGIG</sequence>
<organism evidence="5 6">
    <name type="scientific">Trifolium medium</name>
    <dbReference type="NCBI Taxonomy" id="97028"/>
    <lineage>
        <taxon>Eukaryota</taxon>
        <taxon>Viridiplantae</taxon>
        <taxon>Streptophyta</taxon>
        <taxon>Embryophyta</taxon>
        <taxon>Tracheophyta</taxon>
        <taxon>Spermatophyta</taxon>
        <taxon>Magnoliopsida</taxon>
        <taxon>eudicotyledons</taxon>
        <taxon>Gunneridae</taxon>
        <taxon>Pentapetalae</taxon>
        <taxon>rosids</taxon>
        <taxon>fabids</taxon>
        <taxon>Fabales</taxon>
        <taxon>Fabaceae</taxon>
        <taxon>Papilionoideae</taxon>
        <taxon>50 kb inversion clade</taxon>
        <taxon>NPAAA clade</taxon>
        <taxon>Hologalegina</taxon>
        <taxon>IRL clade</taxon>
        <taxon>Trifolieae</taxon>
        <taxon>Trifolium</taxon>
    </lineage>
</organism>
<evidence type="ECO:0000313" key="6">
    <source>
        <dbReference type="Proteomes" id="UP000265520"/>
    </source>
</evidence>
<dbReference type="GO" id="GO:0048544">
    <property type="term" value="P:recognition of pollen"/>
    <property type="evidence" value="ECO:0007669"/>
    <property type="project" value="InterPro"/>
</dbReference>
<dbReference type="AlphaFoldDB" id="A0A392N2X5"/>
<dbReference type="EMBL" id="LXQA010024664">
    <property type="protein sequence ID" value="MCH93318.1"/>
    <property type="molecule type" value="Genomic_DNA"/>
</dbReference>
<dbReference type="InterPro" id="IPR001480">
    <property type="entry name" value="Bulb-type_lectin_dom"/>
</dbReference>
<evidence type="ECO:0000256" key="2">
    <source>
        <dbReference type="ARBA" id="ARBA00023157"/>
    </source>
</evidence>
<dbReference type="GO" id="GO:0016301">
    <property type="term" value="F:kinase activity"/>
    <property type="evidence" value="ECO:0007669"/>
    <property type="project" value="UniProtKB-KW"/>
</dbReference>
<proteinExistence type="predicted"/>
<dbReference type="PANTHER" id="PTHR32444">
    <property type="entry name" value="BULB-TYPE LECTIN DOMAIN-CONTAINING PROTEIN"/>
    <property type="match status" value="1"/>
</dbReference>
<keyword evidence="2" id="KW-1015">Disulfide bond</keyword>
<evidence type="ECO:0000259" key="4">
    <source>
        <dbReference type="PROSITE" id="PS50948"/>
    </source>
</evidence>
<dbReference type="SUPFAM" id="SSF51110">
    <property type="entry name" value="alpha-D-mannose-specific plant lectins"/>
    <property type="match status" value="1"/>
</dbReference>
<name>A0A392N2X5_9FABA</name>
<evidence type="ECO:0000256" key="3">
    <source>
        <dbReference type="ARBA" id="ARBA00023180"/>
    </source>
</evidence>
<dbReference type="InterPro" id="IPR000858">
    <property type="entry name" value="S_locus_glycoprot_dom"/>
</dbReference>
<comment type="caution">
    <text evidence="5">The sequence shown here is derived from an EMBL/GenBank/DDBJ whole genome shotgun (WGS) entry which is preliminary data.</text>
</comment>
<dbReference type="Proteomes" id="UP000265520">
    <property type="component" value="Unassembled WGS sequence"/>
</dbReference>
<keyword evidence="5" id="KW-0808">Transferase</keyword>
<feature type="domain" description="Apple" evidence="4">
    <location>
        <begin position="202"/>
        <end position="286"/>
    </location>
</feature>
<keyword evidence="1" id="KW-0732">Signal</keyword>
<dbReference type="InterPro" id="IPR036426">
    <property type="entry name" value="Bulb-type_lectin_dom_sf"/>
</dbReference>
<evidence type="ECO:0000256" key="1">
    <source>
        <dbReference type="ARBA" id="ARBA00022729"/>
    </source>
</evidence>